<keyword evidence="1" id="KW-1133">Transmembrane helix</keyword>
<dbReference type="RefSeq" id="WP_141346331.1">
    <property type="nucleotide sequence ID" value="NZ_BJLF01000013.1"/>
</dbReference>
<dbReference type="SUPFAM" id="SSF54523">
    <property type="entry name" value="Pili subunits"/>
    <property type="match status" value="1"/>
</dbReference>
<dbReference type="Proteomes" id="UP000318717">
    <property type="component" value="Unassembled WGS sequence"/>
</dbReference>
<accession>A0A4Y3HXX3</accession>
<name>A0A4Y3HXX3_9VIBR</name>
<evidence type="ECO:0000256" key="1">
    <source>
        <dbReference type="SAM" id="Phobius"/>
    </source>
</evidence>
<dbReference type="EMBL" id="BJLF01000013">
    <property type="protein sequence ID" value="GEA51858.1"/>
    <property type="molecule type" value="Genomic_DNA"/>
</dbReference>
<dbReference type="InterPro" id="IPR045584">
    <property type="entry name" value="Pilin-like"/>
</dbReference>
<dbReference type="Pfam" id="PF07963">
    <property type="entry name" value="N_methyl"/>
    <property type="match status" value="1"/>
</dbReference>
<keyword evidence="3" id="KW-1185">Reference proteome</keyword>
<dbReference type="OrthoDB" id="6266130at2"/>
<evidence type="ECO:0000313" key="3">
    <source>
        <dbReference type="Proteomes" id="UP000318717"/>
    </source>
</evidence>
<organism evidence="2 3">
    <name type="scientific">Vibrio inusitatus NBRC 102082</name>
    <dbReference type="NCBI Taxonomy" id="1219070"/>
    <lineage>
        <taxon>Bacteria</taxon>
        <taxon>Pseudomonadati</taxon>
        <taxon>Pseudomonadota</taxon>
        <taxon>Gammaproteobacteria</taxon>
        <taxon>Vibrionales</taxon>
        <taxon>Vibrionaceae</taxon>
        <taxon>Vibrio</taxon>
    </lineage>
</organism>
<sequence length="173" mass="18831">MAINENRQTYPRNNTHGFTLIELVVVIVILGILAVVAMPKYLNLQKDATIADLQGIKAAIGDANHLVYSEALIAGKENEPFVSASWLGEGFENAYIVNGHMAVDEASVKSFVDLDEALILEPGGWLAGKPGHIRIYTSDQYSGLPDEQGVNCHVQYTNTQVYAPNVTIRTDAC</sequence>
<reference evidence="2 3" key="1">
    <citation type="submission" date="2019-06" db="EMBL/GenBank/DDBJ databases">
        <title>Whole genome shotgun sequence of Vibrio inusitatus NBRC 102082.</title>
        <authorList>
            <person name="Hosoyama A."/>
            <person name="Uohara A."/>
            <person name="Ohji S."/>
            <person name="Ichikawa N."/>
        </authorList>
    </citation>
    <scope>NUCLEOTIDE SEQUENCE [LARGE SCALE GENOMIC DNA]</scope>
    <source>
        <strain evidence="2 3">NBRC 102082</strain>
    </source>
</reference>
<dbReference type="PROSITE" id="PS00409">
    <property type="entry name" value="PROKAR_NTER_METHYL"/>
    <property type="match status" value="1"/>
</dbReference>
<dbReference type="NCBIfam" id="TIGR02532">
    <property type="entry name" value="IV_pilin_GFxxxE"/>
    <property type="match status" value="1"/>
</dbReference>
<protein>
    <recommendedName>
        <fullName evidence="4">MSHA pilin protein MshA</fullName>
    </recommendedName>
</protein>
<dbReference type="InterPro" id="IPR012902">
    <property type="entry name" value="N_methyl_site"/>
</dbReference>
<comment type="caution">
    <text evidence="2">The sequence shown here is derived from an EMBL/GenBank/DDBJ whole genome shotgun (WGS) entry which is preliminary data.</text>
</comment>
<dbReference type="AlphaFoldDB" id="A0A4Y3HXX3"/>
<gene>
    <name evidence="2" type="ORF">VIN01S_26620</name>
</gene>
<keyword evidence="1" id="KW-0472">Membrane</keyword>
<dbReference type="Gene3D" id="3.30.700.10">
    <property type="entry name" value="Glycoprotein, Type 4 Pilin"/>
    <property type="match status" value="1"/>
</dbReference>
<evidence type="ECO:0000313" key="2">
    <source>
        <dbReference type="EMBL" id="GEA51858.1"/>
    </source>
</evidence>
<evidence type="ECO:0008006" key="4">
    <source>
        <dbReference type="Google" id="ProtNLM"/>
    </source>
</evidence>
<proteinExistence type="predicted"/>
<keyword evidence="1" id="KW-0812">Transmembrane</keyword>
<feature type="transmembrane region" description="Helical" evidence="1">
    <location>
        <begin position="20"/>
        <end position="38"/>
    </location>
</feature>